<gene>
    <name evidence="2" type="ORF">NQF64_00555</name>
</gene>
<accession>A0ABT3W7H8</accession>
<feature type="region of interest" description="Disordered" evidence="1">
    <location>
        <begin position="795"/>
        <end position="814"/>
    </location>
</feature>
<comment type="caution">
    <text evidence="2">The sequence shown here is derived from an EMBL/GenBank/DDBJ whole genome shotgun (WGS) entry which is preliminary data.</text>
</comment>
<evidence type="ECO:0000313" key="2">
    <source>
        <dbReference type="EMBL" id="MCX5613742.1"/>
    </source>
</evidence>
<protein>
    <submittedName>
        <fullName evidence="2">DUF3971 domain-containing protein</fullName>
    </submittedName>
</protein>
<proteinExistence type="predicted"/>
<sequence>MNWQPMVRRVAFGLLIPFVGVLLAVALLLGRLAQGPLDVTGLSHRWGGALTHIGGGTLQWERMALAWQPQKGGHSSKLLLQFDNIRFIAPSAPIQHIEHVGFTFKLASLLRGTVRARSLEVQGVNVTLIKTLQGRVQVAGMGRNARTHHRSGGAESFASLVPYHLTMHDIHLTMLDEAQPDASLVMSMPDMQADYTTRSGWQGQFALSLRGPGLVEGLDIATVQIKGDIAPEGSGKSHWHFTLSPMRLPALAPWIPVANEQKKGLLVANLPLAFQLEGQFQQRGVLGAFETLSGTVEAGAGEVIRPGKMPFRVSSARSRFTFGPAHADKPEPWALALHTDLTALDSHEIPVPFVIDAHGEMDHLQHAHNVSMTVDGKVAAFDFATLASVWPEGAARGARRWMTTNMTAGRGDHLRLILYFSSTTGLAGLDVHALDGDLIGHGLNVTWLDNMPQVTGEYAHAHFIGPETLQIDLQHGHIADGKGGMVLLPSGRIILSDLLHHEQMGEFSLGIEGKLPPFLYILSYPRLNLLARHPVDPATTQGEMKGTFTIKLPLKKHVSMKELQFGAAFDIHDIGIAMPGIDHVQQGWGRLSINETSLTIKGGAVFRGLTVAGSVFDSFQSNIAGRLLLKADLTAPLGVAEFRTLGVPASIARPSVLKGKAQSHVVYEQYGLGNKHKRTKAQLQLDLTPLAVTASFWQKPAGVDAGLVGTILWENGKLVGLDDVQAHGPQIALKAEGRVRQGQVGGVHLTHFQLGRTEGNAVLDWPLKGDLTARYQANIQAELLDLTPWWGKKKGQPVAKPPAGAGKSPSKSRTSFLPAGTWKVSLEADKVFYGKAKTASHVIVRAQWAAHHVTELALHIRQPNPLAFDLSPIPGQKGAYDVKFTVADFGAWLASLGVYQQLTGGTVDLEGRCQPVVPGSSVTEAEQTMGIGLGLPPFTGTLKIDHLNLEHPPTPLVVATFAAPLHWGQISRERFEDVRLRASFHMAGNQLDVEDGRASNAIFGGTMKGQVDLGQEMLHMQGTLSPFFGVNQAAGSVFGAKKGSGAMAVTYKLEGSFAKPALHVNYLSAFVPAILRRLFE</sequence>
<name>A0ABT3W7H8_9PROT</name>
<reference evidence="2 3" key="1">
    <citation type="submission" date="2022-07" db="EMBL/GenBank/DDBJ databases">
        <title>Bombella genomes.</title>
        <authorList>
            <person name="Harer L."/>
            <person name="Styblova S."/>
            <person name="Ehrmann M."/>
        </authorList>
    </citation>
    <scope>NUCLEOTIDE SEQUENCE [LARGE SCALE GENOMIC DNA]</scope>
    <source>
        <strain evidence="2 3">TMW 2.2558</strain>
    </source>
</reference>
<dbReference type="RefSeq" id="WP_266106140.1">
    <property type="nucleotide sequence ID" value="NZ_JANIDW010000001.1"/>
</dbReference>
<evidence type="ECO:0000313" key="3">
    <source>
        <dbReference type="Proteomes" id="UP001165648"/>
    </source>
</evidence>
<keyword evidence="3" id="KW-1185">Reference proteome</keyword>
<organism evidence="2 3">
    <name type="scientific">Bombella saccharophila</name>
    <dbReference type="NCBI Taxonomy" id="2967338"/>
    <lineage>
        <taxon>Bacteria</taxon>
        <taxon>Pseudomonadati</taxon>
        <taxon>Pseudomonadota</taxon>
        <taxon>Alphaproteobacteria</taxon>
        <taxon>Acetobacterales</taxon>
        <taxon>Acetobacteraceae</taxon>
        <taxon>Bombella</taxon>
    </lineage>
</organism>
<evidence type="ECO:0000256" key="1">
    <source>
        <dbReference type="SAM" id="MobiDB-lite"/>
    </source>
</evidence>
<dbReference type="Proteomes" id="UP001165648">
    <property type="component" value="Unassembled WGS sequence"/>
</dbReference>
<dbReference type="EMBL" id="JANIDW010000001">
    <property type="protein sequence ID" value="MCX5613742.1"/>
    <property type="molecule type" value="Genomic_DNA"/>
</dbReference>